<gene>
    <name evidence="1" type="ORF">ANE_LOCUS15706</name>
</gene>
<evidence type="ECO:0000313" key="1">
    <source>
        <dbReference type="EMBL" id="VVB05262.1"/>
    </source>
</evidence>
<dbReference type="EMBL" id="CABITT030000005">
    <property type="protein sequence ID" value="VVB05262.1"/>
    <property type="molecule type" value="Genomic_DNA"/>
</dbReference>
<proteinExistence type="predicted"/>
<dbReference type="PANTHER" id="PTHR21704:SF18">
    <property type="entry name" value="NIPPED-B-LIKE PROTEIN"/>
    <property type="match status" value="1"/>
</dbReference>
<dbReference type="GO" id="GO:0003682">
    <property type="term" value="F:chromatin binding"/>
    <property type="evidence" value="ECO:0007669"/>
    <property type="project" value="TreeGrafter"/>
</dbReference>
<dbReference type="OrthoDB" id="418242at2759"/>
<dbReference type="PANTHER" id="PTHR21704">
    <property type="entry name" value="NIPPED-B-LIKE PROTEIN DELANGIN SCC2-RELATED"/>
    <property type="match status" value="1"/>
</dbReference>
<organism evidence="1 2">
    <name type="scientific">Arabis nemorensis</name>
    <dbReference type="NCBI Taxonomy" id="586526"/>
    <lineage>
        <taxon>Eukaryota</taxon>
        <taxon>Viridiplantae</taxon>
        <taxon>Streptophyta</taxon>
        <taxon>Embryophyta</taxon>
        <taxon>Tracheophyta</taxon>
        <taxon>Spermatophyta</taxon>
        <taxon>Magnoliopsida</taxon>
        <taxon>eudicotyledons</taxon>
        <taxon>Gunneridae</taxon>
        <taxon>Pentapetalae</taxon>
        <taxon>rosids</taxon>
        <taxon>malvids</taxon>
        <taxon>Brassicales</taxon>
        <taxon>Brassicaceae</taxon>
        <taxon>Arabideae</taxon>
        <taxon>Arabis</taxon>
    </lineage>
</organism>
<dbReference type="GO" id="GO:0061775">
    <property type="term" value="F:cohesin loader activity"/>
    <property type="evidence" value="ECO:0007669"/>
    <property type="project" value="InterPro"/>
</dbReference>
<keyword evidence="2" id="KW-1185">Reference proteome</keyword>
<sequence length="306" mass="34587">MLCYNIVLEDLVIFLRLPLRFLSYTTPLYDDNVFFVLFIELRREGKCVLNSVERELLEMKGKAVEKGIRSGDTSFSARLLDAIVSGCLLIVGSDELELPLGGLLDYGKIAVIFSPSDATQAWLVACESSLVLVVIKHCRTKLIAPEASRDKFRNFRYVSTLCEEMAITMMIRTWAHPAKAAHWKKWQTEEGTRDSKSQLTLSILHMQDAASCTAVLLLDRHQRVLDKHVQLAVEGSACAKILSRITDDESTIQDLVCKTFYEFWIEEPPGHHTQFSSDASSIPVEVENNTKQIVGMLRRTRISSFL</sequence>
<comment type="caution">
    <text evidence="1">The sequence shown here is derived from an EMBL/GenBank/DDBJ whole genome shotgun (WGS) entry which is preliminary data.</text>
</comment>
<dbReference type="GO" id="GO:0010468">
    <property type="term" value="P:regulation of gene expression"/>
    <property type="evidence" value="ECO:0007669"/>
    <property type="project" value="InterPro"/>
</dbReference>
<accession>A0A565BV56</accession>
<dbReference type="GO" id="GO:0090694">
    <property type="term" value="C:Scc2-Scc4 cohesin loading complex"/>
    <property type="evidence" value="ECO:0007669"/>
    <property type="project" value="TreeGrafter"/>
</dbReference>
<name>A0A565BV56_9BRAS</name>
<dbReference type="GO" id="GO:0071169">
    <property type="term" value="P:establishment of protein localization to chromatin"/>
    <property type="evidence" value="ECO:0007669"/>
    <property type="project" value="TreeGrafter"/>
</dbReference>
<dbReference type="GO" id="GO:0034087">
    <property type="term" value="P:establishment of mitotic sister chromatid cohesion"/>
    <property type="evidence" value="ECO:0007669"/>
    <property type="project" value="TreeGrafter"/>
</dbReference>
<protein>
    <submittedName>
        <fullName evidence="1">Uncharacterized protein</fullName>
    </submittedName>
</protein>
<dbReference type="GO" id="GO:0140588">
    <property type="term" value="P:chromatin looping"/>
    <property type="evidence" value="ECO:0007669"/>
    <property type="project" value="InterPro"/>
</dbReference>
<reference evidence="1" key="1">
    <citation type="submission" date="2019-07" db="EMBL/GenBank/DDBJ databases">
        <authorList>
            <person name="Dittberner H."/>
        </authorList>
    </citation>
    <scope>NUCLEOTIDE SEQUENCE [LARGE SCALE GENOMIC DNA]</scope>
</reference>
<evidence type="ECO:0000313" key="2">
    <source>
        <dbReference type="Proteomes" id="UP000489600"/>
    </source>
</evidence>
<dbReference type="GO" id="GO:1990414">
    <property type="term" value="P:replication-born double-strand break repair via sister chromatid exchange"/>
    <property type="evidence" value="ECO:0007669"/>
    <property type="project" value="TreeGrafter"/>
</dbReference>
<dbReference type="Proteomes" id="UP000489600">
    <property type="component" value="Unassembled WGS sequence"/>
</dbReference>
<dbReference type="AlphaFoldDB" id="A0A565BV56"/>
<dbReference type="InterPro" id="IPR033031">
    <property type="entry name" value="Scc2/Nipped-B"/>
</dbReference>